<keyword evidence="3" id="KW-1185">Reference proteome</keyword>
<dbReference type="STRING" id="1314771.A0A197JXT2"/>
<dbReference type="Pfam" id="PF03765">
    <property type="entry name" value="CRAL_TRIO_N"/>
    <property type="match status" value="1"/>
</dbReference>
<dbReference type="CDD" id="cd00170">
    <property type="entry name" value="SEC14"/>
    <property type="match status" value="1"/>
</dbReference>
<dbReference type="SMART" id="SM01100">
    <property type="entry name" value="CRAL_TRIO_N"/>
    <property type="match status" value="1"/>
</dbReference>
<dbReference type="AlphaFoldDB" id="A0A197JXT2"/>
<reference evidence="2 3" key="1">
    <citation type="submission" date="2016-05" db="EMBL/GenBank/DDBJ databases">
        <title>Genome sequencing reveals origins of a unique bacterial endosymbiosis in the earliest lineages of terrestrial Fungi.</title>
        <authorList>
            <consortium name="DOE Joint Genome Institute"/>
            <person name="Uehling J."/>
            <person name="Gryganskyi A."/>
            <person name="Hameed K."/>
            <person name="Tschaplinski T."/>
            <person name="Misztal P."/>
            <person name="Wu S."/>
            <person name="Desiro A."/>
            <person name="Vande Pol N."/>
            <person name="Du Z.-Y."/>
            <person name="Zienkiewicz A."/>
            <person name="Zienkiewicz K."/>
            <person name="Morin E."/>
            <person name="Tisserant E."/>
            <person name="Splivallo R."/>
            <person name="Hainaut M."/>
            <person name="Henrissat B."/>
            <person name="Ohm R."/>
            <person name="Kuo A."/>
            <person name="Yan J."/>
            <person name="Lipzen A."/>
            <person name="Nolan M."/>
            <person name="Labutti K."/>
            <person name="Barry K."/>
            <person name="Goldstein A."/>
            <person name="Labbe J."/>
            <person name="Schadt C."/>
            <person name="Tuskan G."/>
            <person name="Grigoriev I."/>
            <person name="Martin F."/>
            <person name="Vilgalys R."/>
            <person name="Bonito G."/>
        </authorList>
    </citation>
    <scope>NUCLEOTIDE SEQUENCE [LARGE SCALE GENOMIC DNA]</scope>
    <source>
        <strain evidence="2 3">AG-77</strain>
    </source>
</reference>
<dbReference type="SUPFAM" id="SSF46938">
    <property type="entry name" value="CRAL/TRIO N-terminal domain"/>
    <property type="match status" value="1"/>
</dbReference>
<organism evidence="2 3">
    <name type="scientific">Linnemannia elongata AG-77</name>
    <dbReference type="NCBI Taxonomy" id="1314771"/>
    <lineage>
        <taxon>Eukaryota</taxon>
        <taxon>Fungi</taxon>
        <taxon>Fungi incertae sedis</taxon>
        <taxon>Mucoromycota</taxon>
        <taxon>Mortierellomycotina</taxon>
        <taxon>Mortierellomycetes</taxon>
        <taxon>Mortierellales</taxon>
        <taxon>Mortierellaceae</taxon>
        <taxon>Linnemannia</taxon>
    </lineage>
</organism>
<evidence type="ECO:0000313" key="2">
    <source>
        <dbReference type="EMBL" id="OAQ30132.1"/>
    </source>
</evidence>
<gene>
    <name evidence="2" type="ORF">K457DRAFT_18486</name>
</gene>
<evidence type="ECO:0000259" key="1">
    <source>
        <dbReference type="PROSITE" id="PS50191"/>
    </source>
</evidence>
<dbReference type="PROSITE" id="PS50191">
    <property type="entry name" value="CRAL_TRIO"/>
    <property type="match status" value="1"/>
</dbReference>
<dbReference type="Pfam" id="PF00650">
    <property type="entry name" value="CRAL_TRIO"/>
    <property type="match status" value="1"/>
</dbReference>
<dbReference type="Gene3D" id="3.40.525.10">
    <property type="entry name" value="CRAL-TRIO lipid binding domain"/>
    <property type="match status" value="1"/>
</dbReference>
<feature type="domain" description="CRAL-TRIO" evidence="1">
    <location>
        <begin position="192"/>
        <end position="340"/>
    </location>
</feature>
<dbReference type="PANTHER" id="PTHR46590">
    <property type="entry name" value="PHOSPHATIDYLINOSITOL TRANSFER PROTEIN CSR1-RELATED"/>
    <property type="match status" value="1"/>
</dbReference>
<dbReference type="InterPro" id="IPR036865">
    <property type="entry name" value="CRAL-TRIO_dom_sf"/>
</dbReference>
<dbReference type="PANTHER" id="PTHR46590:SF1">
    <property type="entry name" value="PHOSPHATIDYLINOSITOL TRANSFER PROTEIN CSR1"/>
    <property type="match status" value="1"/>
</dbReference>
<dbReference type="InterPro" id="IPR036273">
    <property type="entry name" value="CRAL/TRIO_N_dom_sf"/>
</dbReference>
<dbReference type="EMBL" id="KV442037">
    <property type="protein sequence ID" value="OAQ30132.1"/>
    <property type="molecule type" value="Genomic_DNA"/>
</dbReference>
<dbReference type="InterPro" id="IPR052432">
    <property type="entry name" value="PITP/CRAL-TRIO"/>
</dbReference>
<accession>A0A197JXT2</accession>
<protein>
    <submittedName>
        <fullName evidence="2">CRAL/TRIO domain-containing protein</fullName>
    </submittedName>
</protein>
<dbReference type="SUPFAM" id="SSF52087">
    <property type="entry name" value="CRAL/TRIO domain"/>
    <property type="match status" value="1"/>
</dbReference>
<evidence type="ECO:0000313" key="3">
    <source>
        <dbReference type="Proteomes" id="UP000078512"/>
    </source>
</evidence>
<dbReference type="Proteomes" id="UP000078512">
    <property type="component" value="Unassembled WGS sequence"/>
</dbReference>
<dbReference type="InterPro" id="IPR001251">
    <property type="entry name" value="CRAL-TRIO_dom"/>
</dbReference>
<name>A0A197JXT2_9FUNG</name>
<sequence>MSTYIRPVLSTEGRLGHLTPDQNLKLQEFWVRLYEIFDGKVDFDQTAPPSFKGQGRDADVSSLYSPAAPLTSSSSSSSSTAAQAQATPATQNAGWFGGGFGPSAAAGFVDAVSSDTVMSDEAPRFTGKQLHSIFWKITMMDHPDLVVLKYIRARKWVIDDALKMVLNALKWRVVEQLDELVELSDAELDAKYPKFIEQLKSGKGYLRGADPLGRPMSIINTRLHHKSDQPPETIHRYTLYTMECGRTVLETGAESVIVIFDLSDFGLDNMDWGFIRLFVQCFEAYYPETLGVCVIHKAPYVFWGIWKLIQPLLDPVVTAKFVFTRNNADLHKVIPRERLPVVPYDGLDDWKYEYIPAQEGENDCRNDVVKREELLNERHELESRFETVSKEWCLKMDGSSSAERDAIAAQLKEQYTRLWPYVRAVNMYQRWGAAQPTGVNWTYNLVEDMELD</sequence>
<dbReference type="SMART" id="SM00516">
    <property type="entry name" value="SEC14"/>
    <property type="match status" value="1"/>
</dbReference>
<dbReference type="OrthoDB" id="43460at2759"/>
<dbReference type="InterPro" id="IPR011074">
    <property type="entry name" value="CRAL/TRIO_N_dom"/>
</dbReference>
<proteinExistence type="predicted"/>